<comment type="caution">
    <text evidence="1">The sequence shown here is derived from an EMBL/GenBank/DDBJ whole genome shotgun (WGS) entry which is preliminary data.</text>
</comment>
<proteinExistence type="predicted"/>
<dbReference type="Proteomes" id="UP000521943">
    <property type="component" value="Unassembled WGS sequence"/>
</dbReference>
<organism evidence="1 2">
    <name type="scientific">Ephemerocybe angulata</name>
    <dbReference type="NCBI Taxonomy" id="980116"/>
    <lineage>
        <taxon>Eukaryota</taxon>
        <taxon>Fungi</taxon>
        <taxon>Dikarya</taxon>
        <taxon>Basidiomycota</taxon>
        <taxon>Agaricomycotina</taxon>
        <taxon>Agaricomycetes</taxon>
        <taxon>Agaricomycetidae</taxon>
        <taxon>Agaricales</taxon>
        <taxon>Agaricineae</taxon>
        <taxon>Psathyrellaceae</taxon>
        <taxon>Ephemerocybe</taxon>
    </lineage>
</organism>
<evidence type="ECO:0000313" key="2">
    <source>
        <dbReference type="Proteomes" id="UP000521943"/>
    </source>
</evidence>
<reference evidence="1 2" key="1">
    <citation type="submission" date="2020-07" db="EMBL/GenBank/DDBJ databases">
        <title>Comparative genomics of pyrophilous fungi reveals a link between fire events and developmental genes.</title>
        <authorList>
            <consortium name="DOE Joint Genome Institute"/>
            <person name="Steindorff A.S."/>
            <person name="Carver A."/>
            <person name="Calhoun S."/>
            <person name="Stillman K."/>
            <person name="Liu H."/>
            <person name="Lipzen A."/>
            <person name="Pangilinan J."/>
            <person name="Labutti K."/>
            <person name="Bruns T.D."/>
            <person name="Grigoriev I.V."/>
        </authorList>
    </citation>
    <scope>NUCLEOTIDE SEQUENCE [LARGE SCALE GENOMIC DNA]</scope>
    <source>
        <strain evidence="1 2">CBS 144469</strain>
    </source>
</reference>
<accession>A0A8H6MB42</accession>
<name>A0A8H6MB42_9AGAR</name>
<protein>
    <submittedName>
        <fullName evidence="1">Uncharacterized protein</fullName>
    </submittedName>
</protein>
<gene>
    <name evidence="1" type="ORF">DFP72DRAFT_1041990</name>
</gene>
<keyword evidence="2" id="KW-1185">Reference proteome</keyword>
<evidence type="ECO:0000313" key="1">
    <source>
        <dbReference type="EMBL" id="KAF6761840.1"/>
    </source>
</evidence>
<sequence>MLYLCAPVSKDWTIAVTVPKASVFQPRPHTRLGCILHRRDHDASRPRCGVLTATPLSTVAVAARLSFDFTIPHTGLFVNVSPWNNQSWSPFFFELDRATLQFKTSLEECARVAKHASLLAFGRLRHHVRGIGSMRNIKRVEGGPISSYPQRCFPNRVEPAKPLFQTRGLKKSVISPGPSPLCVHNDPIVYLDIEYLIRTCYDDRSVAASSPFSKEFSCCNRSKNGIAGRNDWHANATTSKHRKGNATLRVDGVRIRRFATSPSSTILLENVKASTAKERRALRGESFMRSKKYYIRRIIGSILSQFPAGNQNVPQKREKHVFRKEEQACEMCSPSRETPCSFYGNESVRYWHPPAIQAGQDHGVLAYAPPLADREGDRQADDVLLLQFLGYGE</sequence>
<dbReference type="AlphaFoldDB" id="A0A8H6MB42"/>
<dbReference type="EMBL" id="JACGCI010000009">
    <property type="protein sequence ID" value="KAF6761840.1"/>
    <property type="molecule type" value="Genomic_DNA"/>
</dbReference>